<evidence type="ECO:0000256" key="4">
    <source>
        <dbReference type="ARBA" id="ARBA00023136"/>
    </source>
</evidence>
<evidence type="ECO:0000256" key="6">
    <source>
        <dbReference type="SAM" id="Phobius"/>
    </source>
</evidence>
<dbReference type="Proteomes" id="UP000838763">
    <property type="component" value="Unassembled WGS sequence"/>
</dbReference>
<comment type="caution">
    <text evidence="7">The sequence shown here is derived from an EMBL/GenBank/DDBJ whole genome shotgun (WGS) entry which is preliminary data.</text>
</comment>
<feature type="transmembrane region" description="Helical" evidence="6">
    <location>
        <begin position="84"/>
        <end position="107"/>
    </location>
</feature>
<gene>
    <name evidence="7" type="ORF">PPNO1_LOCUS1351</name>
</gene>
<evidence type="ECO:0000313" key="8">
    <source>
        <dbReference type="Proteomes" id="UP000838763"/>
    </source>
</evidence>
<comment type="subcellular location">
    <subcellularLocation>
        <location evidence="1">Membrane</location>
        <topology evidence="1">Multi-pass membrane protein</topology>
    </subcellularLocation>
</comment>
<dbReference type="InterPro" id="IPR035952">
    <property type="entry name" value="Rhomboid-like_sf"/>
</dbReference>
<dbReference type="Pfam" id="PF08551">
    <property type="entry name" value="DUF1751"/>
    <property type="match status" value="1"/>
</dbReference>
<dbReference type="SUPFAM" id="SSF144091">
    <property type="entry name" value="Rhomboid-like"/>
    <property type="match status" value="1"/>
</dbReference>
<dbReference type="InterPro" id="IPR013861">
    <property type="entry name" value="TMEM115/Pdh1/Rbl19"/>
</dbReference>
<organism evidence="7 8">
    <name type="scientific">Parascedosporium putredinis</name>
    <dbReference type="NCBI Taxonomy" id="1442378"/>
    <lineage>
        <taxon>Eukaryota</taxon>
        <taxon>Fungi</taxon>
        <taxon>Dikarya</taxon>
        <taxon>Ascomycota</taxon>
        <taxon>Pezizomycotina</taxon>
        <taxon>Sordariomycetes</taxon>
        <taxon>Hypocreomycetidae</taxon>
        <taxon>Microascales</taxon>
        <taxon>Microascaceae</taxon>
        <taxon>Parascedosporium</taxon>
    </lineage>
</organism>
<name>A0A9P1M8F0_9PEZI</name>
<keyword evidence="3 6" id="KW-1133">Transmembrane helix</keyword>
<proteinExistence type="predicted"/>
<keyword evidence="4 6" id="KW-0472">Membrane</keyword>
<evidence type="ECO:0000256" key="1">
    <source>
        <dbReference type="ARBA" id="ARBA00004141"/>
    </source>
</evidence>
<dbReference type="PANTHER" id="PTHR43066">
    <property type="entry name" value="RHOMBOID-RELATED PROTEIN"/>
    <property type="match status" value="1"/>
</dbReference>
<dbReference type="GO" id="GO:0006890">
    <property type="term" value="P:retrograde vesicle-mediated transport, Golgi to endoplasmic reticulum"/>
    <property type="evidence" value="ECO:0007669"/>
    <property type="project" value="InterPro"/>
</dbReference>
<evidence type="ECO:0000256" key="2">
    <source>
        <dbReference type="ARBA" id="ARBA00022692"/>
    </source>
</evidence>
<keyword evidence="8" id="KW-1185">Reference proteome</keyword>
<dbReference type="SMART" id="SM01160">
    <property type="entry name" value="DUF1751"/>
    <property type="match status" value="1"/>
</dbReference>
<protein>
    <recommendedName>
        <fullName evidence="9">Peptidase S54 rhomboid domain-containing protein</fullName>
    </recommendedName>
</protein>
<feature type="transmembrane region" description="Helical" evidence="6">
    <location>
        <begin position="12"/>
        <end position="34"/>
    </location>
</feature>
<reference evidence="7" key="1">
    <citation type="submission" date="2022-11" db="EMBL/GenBank/DDBJ databases">
        <authorList>
            <person name="Scott C."/>
            <person name="Bruce N."/>
        </authorList>
    </citation>
    <scope>NUCLEOTIDE SEQUENCE</scope>
</reference>
<evidence type="ECO:0000313" key="7">
    <source>
        <dbReference type="EMBL" id="CAI4211572.1"/>
    </source>
</evidence>
<dbReference type="GO" id="GO:0004252">
    <property type="term" value="F:serine-type endopeptidase activity"/>
    <property type="evidence" value="ECO:0007669"/>
    <property type="project" value="TreeGrafter"/>
</dbReference>
<accession>A0A9P1M8F0</accession>
<sequence length="272" mass="30191">MSFTNAPVSRSLVVGLVGTSVAATLFDVKHYFYIFADSHIWHYRQLWRAFTYQLCFMNSSEVLFACMAIYNLRVVERMWGSRKFASFLAVTSVFTAVLPVAILSLLQPITGGFFNYLPAGPTALIFAILAQYHARNPSCLHRRRGASSSGPSATGDGFTGLTLSDKSYRYLVPLQLALMQFPASLITAPLGWALGYAWRSGVFPARLTAWRVPAWLVGGTSKKPSAQFEGLRRRLEDEDADPTAATATGREGQERSGPQRRTVTQEIFQQFL</sequence>
<dbReference type="OrthoDB" id="272778at2759"/>
<evidence type="ECO:0008006" key="9">
    <source>
        <dbReference type="Google" id="ProtNLM"/>
    </source>
</evidence>
<keyword evidence="2 6" id="KW-0812">Transmembrane</keyword>
<feature type="transmembrane region" description="Helical" evidence="6">
    <location>
        <begin position="46"/>
        <end position="72"/>
    </location>
</feature>
<dbReference type="AlphaFoldDB" id="A0A9P1M8F0"/>
<feature type="region of interest" description="Disordered" evidence="5">
    <location>
        <begin position="232"/>
        <end position="263"/>
    </location>
</feature>
<dbReference type="GO" id="GO:0016020">
    <property type="term" value="C:membrane"/>
    <property type="evidence" value="ECO:0007669"/>
    <property type="project" value="UniProtKB-SubCell"/>
</dbReference>
<dbReference type="PANTHER" id="PTHR43066:SF21">
    <property type="entry name" value="UBIQUITIN-ASSOCIATED DOMAIN-CONTAINING PROTEIN 2"/>
    <property type="match status" value="1"/>
</dbReference>
<dbReference type="EMBL" id="CALLCH030000002">
    <property type="protein sequence ID" value="CAI4211572.1"/>
    <property type="molecule type" value="Genomic_DNA"/>
</dbReference>
<evidence type="ECO:0000256" key="5">
    <source>
        <dbReference type="SAM" id="MobiDB-lite"/>
    </source>
</evidence>
<evidence type="ECO:0000256" key="3">
    <source>
        <dbReference type="ARBA" id="ARBA00022989"/>
    </source>
</evidence>